<dbReference type="EMBL" id="CM046116">
    <property type="protein sequence ID" value="KAI8421589.1"/>
    <property type="molecule type" value="Genomic_DNA"/>
</dbReference>
<evidence type="ECO:0000313" key="2">
    <source>
        <dbReference type="Proteomes" id="UP001064048"/>
    </source>
</evidence>
<keyword evidence="2" id="KW-1185">Reference proteome</keyword>
<sequence length="256" mass="28744">MSAWRPPHTSESSGPATKLHLLLAAHPLVSSYSLYSLLAHRRQWDKCLMYYLSQAPLFHADIGLLQPLPFSSIPRFSSKLFRQVILPSFVLPSSSSFKLGMVWIRRWQDARCIYGNTSHDGRIHSANRWLCCNARLRLCNTWSSCINITPPPPHCKNTHKSHKPNYVSPPPHNTDMFPTQPESIFRGKQSFTMLPDVKLISTATGRQRNRPKAATGALLVTAAPRTEAEIPKVPGVIGHIVPSGWYSQNEITVKTT</sequence>
<protein>
    <submittedName>
        <fullName evidence="1">Uncharacterized protein</fullName>
    </submittedName>
</protein>
<comment type="caution">
    <text evidence="1">The sequence shown here is derived from an EMBL/GenBank/DDBJ whole genome shotgun (WGS) entry which is preliminary data.</text>
</comment>
<gene>
    <name evidence="1" type="ORF">MSG28_009606</name>
</gene>
<name>A0ACC0JC49_CHOFU</name>
<dbReference type="Proteomes" id="UP001064048">
    <property type="component" value="Chromosome 16"/>
</dbReference>
<reference evidence="1 2" key="1">
    <citation type="journal article" date="2022" name="Genome Biol. Evol.">
        <title>The Spruce Budworm Genome: Reconstructing the Evolutionary History of Antifreeze Proteins.</title>
        <authorList>
            <person name="Beliveau C."/>
            <person name="Gagne P."/>
            <person name="Picq S."/>
            <person name="Vernygora O."/>
            <person name="Keeling C.I."/>
            <person name="Pinkney K."/>
            <person name="Doucet D."/>
            <person name="Wen F."/>
            <person name="Johnston J.S."/>
            <person name="Maaroufi H."/>
            <person name="Boyle B."/>
            <person name="Laroche J."/>
            <person name="Dewar K."/>
            <person name="Juretic N."/>
            <person name="Blackburn G."/>
            <person name="Nisole A."/>
            <person name="Brunet B."/>
            <person name="Brandao M."/>
            <person name="Lumley L."/>
            <person name="Duan J."/>
            <person name="Quan G."/>
            <person name="Lucarotti C.J."/>
            <person name="Roe A.D."/>
            <person name="Sperling F.A.H."/>
            <person name="Levesque R.C."/>
            <person name="Cusson M."/>
        </authorList>
    </citation>
    <scope>NUCLEOTIDE SEQUENCE [LARGE SCALE GENOMIC DNA]</scope>
    <source>
        <strain evidence="1">Glfc:IPQL:Cfum</strain>
    </source>
</reference>
<accession>A0ACC0JC49</accession>
<evidence type="ECO:0000313" key="1">
    <source>
        <dbReference type="EMBL" id="KAI8421589.1"/>
    </source>
</evidence>
<proteinExistence type="predicted"/>
<organism evidence="1 2">
    <name type="scientific">Choristoneura fumiferana</name>
    <name type="common">Spruce budworm moth</name>
    <name type="synonym">Archips fumiferana</name>
    <dbReference type="NCBI Taxonomy" id="7141"/>
    <lineage>
        <taxon>Eukaryota</taxon>
        <taxon>Metazoa</taxon>
        <taxon>Ecdysozoa</taxon>
        <taxon>Arthropoda</taxon>
        <taxon>Hexapoda</taxon>
        <taxon>Insecta</taxon>
        <taxon>Pterygota</taxon>
        <taxon>Neoptera</taxon>
        <taxon>Endopterygota</taxon>
        <taxon>Lepidoptera</taxon>
        <taxon>Glossata</taxon>
        <taxon>Ditrysia</taxon>
        <taxon>Tortricoidea</taxon>
        <taxon>Tortricidae</taxon>
        <taxon>Tortricinae</taxon>
        <taxon>Choristoneura</taxon>
    </lineage>
</organism>